<name>A0A1A9WL52_9MUSC</name>
<comment type="subunit">
    <text evidence="9">Component of the mitochondrial contact site and cristae organizing system (MICOS) complex.</text>
</comment>
<dbReference type="Pfam" id="PF01008">
    <property type="entry name" value="IF-2B"/>
    <property type="match status" value="1"/>
</dbReference>
<dbReference type="PANTHER" id="PTHR43475:SF1">
    <property type="entry name" value="METHYLTHIORIBOSE-1-PHOSPHATE ISOMERASE"/>
    <property type="match status" value="1"/>
</dbReference>
<protein>
    <recommendedName>
        <fullName evidence="9">MICOS complex subunit MIC60</fullName>
    </recommendedName>
    <alternativeName>
        <fullName evidence="9">Mitofilin</fullName>
    </alternativeName>
</protein>
<evidence type="ECO:0000256" key="5">
    <source>
        <dbReference type="ARBA" id="ARBA00022989"/>
    </source>
</evidence>
<keyword evidence="6 9" id="KW-0496">Mitochondrion</keyword>
<dbReference type="VEuPathDB" id="VectorBase:GBRI023562"/>
<evidence type="ECO:0000256" key="7">
    <source>
        <dbReference type="ARBA" id="ARBA00023136"/>
    </source>
</evidence>
<keyword evidence="5" id="KW-1133">Transmembrane helix</keyword>
<dbReference type="PANTHER" id="PTHR43475">
    <property type="entry name" value="METHYLTHIORIBOSE-1-PHOSPHATE ISOMERASE"/>
    <property type="match status" value="1"/>
</dbReference>
<evidence type="ECO:0000256" key="2">
    <source>
        <dbReference type="ARBA" id="ARBA00010877"/>
    </source>
</evidence>
<reference evidence="10" key="2">
    <citation type="submission" date="2020-05" db="UniProtKB">
        <authorList>
            <consortium name="EnsemblMetazoa"/>
        </authorList>
    </citation>
    <scope>IDENTIFICATION</scope>
    <source>
        <strain evidence="10">IAEA</strain>
    </source>
</reference>
<evidence type="ECO:0000313" key="11">
    <source>
        <dbReference type="Proteomes" id="UP000091820"/>
    </source>
</evidence>
<sequence length="219" mass="24814">MYILPTKATQRQLKLKLIAEHVYCTETRPYNQGVRLTAYELVQDQLPATLPSKNIARKMALIPEQGASLPKYFLSYLQSIFILKPSDPISKAELQNTKFDYSKLNVYDIFNTARHNNHAYYARTITALEEIDVPGQTQQGDQIFTPGQLLNENYMKTITNDKQTNVVSKEVYNEVLVPVLPLAVLNYCDDTQGCGCCDAFQAKLWSFDLPAIRSVPSIV</sequence>
<evidence type="ECO:0000256" key="1">
    <source>
        <dbReference type="ARBA" id="ARBA00007251"/>
    </source>
</evidence>
<dbReference type="Proteomes" id="UP000091820">
    <property type="component" value="Unassembled WGS sequence"/>
</dbReference>
<keyword evidence="4 9" id="KW-0999">Mitochondrion inner membrane</keyword>
<dbReference type="AlphaFoldDB" id="A0A1A9WL52"/>
<dbReference type="Pfam" id="PF09731">
    <property type="entry name" value="Mitofilin"/>
    <property type="match status" value="1"/>
</dbReference>
<comment type="function">
    <text evidence="9">Component of the MICOS complex, a large protein complex of the mitochondrial inner membrane that plays crucial roles in the maintenance of crista junctions, inner membrane architecture, and formation of contact sites to the outer membrane.</text>
</comment>
<comment type="subcellular location">
    <subcellularLocation>
        <location evidence="9">Mitochondrion inner membrane</location>
        <topology evidence="9">Single-pass membrane protein</topology>
    </subcellularLocation>
</comment>
<comment type="similarity">
    <text evidence="2 9">Belongs to the MICOS complex subunit Mic60 family.</text>
</comment>
<dbReference type="InterPro" id="IPR042529">
    <property type="entry name" value="IF_2B-like_C"/>
</dbReference>
<dbReference type="STRING" id="37001.A0A1A9WL52"/>
<accession>A0A1A9WL52</accession>
<keyword evidence="11" id="KW-1185">Reference proteome</keyword>
<dbReference type="SUPFAM" id="SSF100950">
    <property type="entry name" value="NagB/RpiA/CoA transferase-like"/>
    <property type="match status" value="1"/>
</dbReference>
<comment type="similarity">
    <text evidence="1 8">Belongs to the eIF-2B alpha/beta/delta subunits family.</text>
</comment>
<proteinExistence type="inferred from homology"/>
<dbReference type="InterPro" id="IPR037171">
    <property type="entry name" value="NagB/RpiA_transferase-like"/>
</dbReference>
<evidence type="ECO:0000256" key="9">
    <source>
        <dbReference type="RuleBase" id="RU363000"/>
    </source>
</evidence>
<evidence type="ECO:0000256" key="4">
    <source>
        <dbReference type="ARBA" id="ARBA00022792"/>
    </source>
</evidence>
<organism evidence="10 11">
    <name type="scientific">Glossina brevipalpis</name>
    <dbReference type="NCBI Taxonomy" id="37001"/>
    <lineage>
        <taxon>Eukaryota</taxon>
        <taxon>Metazoa</taxon>
        <taxon>Ecdysozoa</taxon>
        <taxon>Arthropoda</taxon>
        <taxon>Hexapoda</taxon>
        <taxon>Insecta</taxon>
        <taxon>Pterygota</taxon>
        <taxon>Neoptera</taxon>
        <taxon>Endopterygota</taxon>
        <taxon>Diptera</taxon>
        <taxon>Brachycera</taxon>
        <taxon>Muscomorpha</taxon>
        <taxon>Hippoboscoidea</taxon>
        <taxon>Glossinidae</taxon>
        <taxon>Glossina</taxon>
    </lineage>
</organism>
<dbReference type="EnsemblMetazoa" id="GBRI023562-RA">
    <property type="protein sequence ID" value="GBRI023562-PA"/>
    <property type="gene ID" value="GBRI023562"/>
</dbReference>
<dbReference type="GO" id="GO:0046523">
    <property type="term" value="F:S-methyl-5-thioribose-1-phosphate isomerase activity"/>
    <property type="evidence" value="ECO:0007669"/>
    <property type="project" value="TreeGrafter"/>
</dbReference>
<keyword evidence="7" id="KW-0472">Membrane</keyword>
<evidence type="ECO:0000313" key="10">
    <source>
        <dbReference type="EnsemblMetazoa" id="GBRI023562-PA"/>
    </source>
</evidence>
<dbReference type="GO" id="GO:0005743">
    <property type="term" value="C:mitochondrial inner membrane"/>
    <property type="evidence" value="ECO:0007669"/>
    <property type="project" value="UniProtKB-SubCell"/>
</dbReference>
<dbReference type="GO" id="GO:0019509">
    <property type="term" value="P:L-methionine salvage from methylthioadenosine"/>
    <property type="evidence" value="ECO:0007669"/>
    <property type="project" value="TreeGrafter"/>
</dbReference>
<evidence type="ECO:0000256" key="6">
    <source>
        <dbReference type="ARBA" id="ARBA00023128"/>
    </source>
</evidence>
<keyword evidence="3 9" id="KW-0812">Transmembrane</keyword>
<evidence type="ECO:0000256" key="8">
    <source>
        <dbReference type="RuleBase" id="RU003814"/>
    </source>
</evidence>
<evidence type="ECO:0000256" key="3">
    <source>
        <dbReference type="ARBA" id="ARBA00022692"/>
    </source>
</evidence>
<reference evidence="11" key="1">
    <citation type="submission" date="2014-03" db="EMBL/GenBank/DDBJ databases">
        <authorList>
            <person name="Aksoy S."/>
            <person name="Warren W."/>
            <person name="Wilson R.K."/>
        </authorList>
    </citation>
    <scope>NUCLEOTIDE SEQUENCE [LARGE SCALE GENOMIC DNA]</scope>
    <source>
        <strain evidence="11">IAEA</strain>
    </source>
</reference>
<dbReference type="Gene3D" id="3.40.50.10470">
    <property type="entry name" value="Translation initiation factor eif-2b, domain 2"/>
    <property type="match status" value="1"/>
</dbReference>
<dbReference type="InterPro" id="IPR000649">
    <property type="entry name" value="IF-2B-related"/>
</dbReference>
<dbReference type="InterPro" id="IPR019133">
    <property type="entry name" value="MIC60"/>
</dbReference>